<gene>
    <name evidence="1" type="ORF">HW452_14240</name>
</gene>
<accession>A0ACC5VXR6</accession>
<proteinExistence type="predicted"/>
<evidence type="ECO:0000313" key="2">
    <source>
        <dbReference type="Proteomes" id="UP001319846"/>
    </source>
</evidence>
<dbReference type="EMBL" id="JABYQT010000010">
    <property type="protein sequence ID" value="MBZ5488683.1"/>
    <property type="molecule type" value="Genomic_DNA"/>
</dbReference>
<dbReference type="Proteomes" id="UP001319846">
    <property type="component" value="Unassembled WGS sequence"/>
</dbReference>
<organism evidence="1 2">
    <name type="scientific">Vreelandella aquamarina</name>
    <dbReference type="NCBI Taxonomy" id="77097"/>
    <lineage>
        <taxon>Bacteria</taxon>
        <taxon>Pseudomonadati</taxon>
        <taxon>Pseudomonadota</taxon>
        <taxon>Gammaproteobacteria</taxon>
        <taxon>Oceanospirillales</taxon>
        <taxon>Halomonadaceae</taxon>
        <taxon>Vreelandella</taxon>
    </lineage>
</organism>
<protein>
    <submittedName>
        <fullName evidence="1">Uncharacterized protein</fullName>
    </submittedName>
</protein>
<reference evidence="1" key="1">
    <citation type="submission" date="2020-06" db="EMBL/GenBank/DDBJ databases">
        <title>Whole Genome Sequence of Halomonas aquamarina MB598.</title>
        <authorList>
            <person name="Pervaiz M."/>
            <person name="Fariq A."/>
            <person name="Yasmin A."/>
            <person name="Welch M."/>
        </authorList>
    </citation>
    <scope>NUCLEOTIDE SEQUENCE</scope>
    <source>
        <strain evidence="1">MB598</strain>
    </source>
</reference>
<name>A0ACC5VXR6_9GAMM</name>
<evidence type="ECO:0000313" key="1">
    <source>
        <dbReference type="EMBL" id="MBZ5488683.1"/>
    </source>
</evidence>
<sequence length="111" mass="12262">MPACNKVPVDTGKSPTDASSQSADNPAFFSRKDACSRGWSKETAKANKELLARTPTQSFELALAANQDIDPLLQQQWAQLGMLEKQMLAASRYFHQQRLIFRSDMIGTSIG</sequence>
<comment type="caution">
    <text evidence="1">The sequence shown here is derived from an EMBL/GenBank/DDBJ whole genome shotgun (WGS) entry which is preliminary data.</text>
</comment>
<keyword evidence="2" id="KW-1185">Reference proteome</keyword>